<proteinExistence type="predicted"/>
<dbReference type="RefSeq" id="WP_345405840.1">
    <property type="nucleotide sequence ID" value="NZ_BAABLA010000121.1"/>
</dbReference>
<dbReference type="EMBL" id="JBHSXX010000001">
    <property type="protein sequence ID" value="MFC6866809.1"/>
    <property type="molecule type" value="Genomic_DNA"/>
</dbReference>
<comment type="caution">
    <text evidence="2">The sequence shown here is derived from an EMBL/GenBank/DDBJ whole genome shotgun (WGS) entry which is preliminary data.</text>
</comment>
<sequence>MTADSLSAPYTVEFPFERTVGPKIGTFLGGLRDGQLYGVRTARGVLCPPLEFEPETGAETGELVPVADTGTVTSWTWVPSRSGDPVPHDFAWALIAIDGTIGALFHAVDVGGDSDRVATGLRVRARWRAERVGQLSDIECFEVAP</sequence>
<name>A0ABW2BWC5_9PSEU</name>
<dbReference type="Pfam" id="PF01796">
    <property type="entry name" value="OB_ChsH2_C"/>
    <property type="match status" value="1"/>
</dbReference>
<organism evidence="2 3">
    <name type="scientific">Haloechinothrix salitolerans</name>
    <dbReference type="NCBI Taxonomy" id="926830"/>
    <lineage>
        <taxon>Bacteria</taxon>
        <taxon>Bacillati</taxon>
        <taxon>Actinomycetota</taxon>
        <taxon>Actinomycetes</taxon>
        <taxon>Pseudonocardiales</taxon>
        <taxon>Pseudonocardiaceae</taxon>
        <taxon>Haloechinothrix</taxon>
    </lineage>
</organism>
<protein>
    <submittedName>
        <fullName evidence="2">Zn-ribbon domain-containing OB-fold protein</fullName>
    </submittedName>
</protein>
<gene>
    <name evidence="2" type="ORF">ACFQGD_06580</name>
</gene>
<dbReference type="Proteomes" id="UP001596337">
    <property type="component" value="Unassembled WGS sequence"/>
</dbReference>
<feature type="domain" description="ChsH2 C-terminal OB-fold" evidence="1">
    <location>
        <begin position="64"/>
        <end position="128"/>
    </location>
</feature>
<evidence type="ECO:0000313" key="2">
    <source>
        <dbReference type="EMBL" id="MFC6866809.1"/>
    </source>
</evidence>
<dbReference type="SUPFAM" id="SSF50249">
    <property type="entry name" value="Nucleic acid-binding proteins"/>
    <property type="match status" value="1"/>
</dbReference>
<accession>A0ABW2BWC5</accession>
<reference evidence="3" key="1">
    <citation type="journal article" date="2019" name="Int. J. Syst. Evol. Microbiol.">
        <title>The Global Catalogue of Microorganisms (GCM) 10K type strain sequencing project: providing services to taxonomists for standard genome sequencing and annotation.</title>
        <authorList>
            <consortium name="The Broad Institute Genomics Platform"/>
            <consortium name="The Broad Institute Genome Sequencing Center for Infectious Disease"/>
            <person name="Wu L."/>
            <person name="Ma J."/>
        </authorList>
    </citation>
    <scope>NUCLEOTIDE SEQUENCE [LARGE SCALE GENOMIC DNA]</scope>
    <source>
        <strain evidence="3">KCTC 32255</strain>
    </source>
</reference>
<dbReference type="InterPro" id="IPR002878">
    <property type="entry name" value="ChsH2_C"/>
</dbReference>
<keyword evidence="3" id="KW-1185">Reference proteome</keyword>
<dbReference type="InterPro" id="IPR012340">
    <property type="entry name" value="NA-bd_OB-fold"/>
</dbReference>
<evidence type="ECO:0000259" key="1">
    <source>
        <dbReference type="Pfam" id="PF01796"/>
    </source>
</evidence>
<evidence type="ECO:0000313" key="3">
    <source>
        <dbReference type="Proteomes" id="UP001596337"/>
    </source>
</evidence>